<feature type="transmembrane region" description="Helical" evidence="7">
    <location>
        <begin position="463"/>
        <end position="485"/>
    </location>
</feature>
<evidence type="ECO:0000313" key="10">
    <source>
        <dbReference type="Proteomes" id="UP000031488"/>
    </source>
</evidence>
<keyword evidence="2" id="KW-0813">Transport</keyword>
<feature type="transmembrane region" description="Helical" evidence="7">
    <location>
        <begin position="135"/>
        <end position="154"/>
    </location>
</feature>
<feature type="transmembrane region" description="Helical" evidence="7">
    <location>
        <begin position="174"/>
        <end position="196"/>
    </location>
</feature>
<feature type="domain" description="Citrate transporter-like" evidence="8">
    <location>
        <begin position="10"/>
        <end position="427"/>
    </location>
</feature>
<dbReference type="PANTHER" id="PTHR30354">
    <property type="entry name" value="GNT FAMILY GLUCONATE TRANSPORTER"/>
    <property type="match status" value="1"/>
</dbReference>
<reference evidence="9 10" key="1">
    <citation type="submission" date="2014-11" db="EMBL/GenBank/DDBJ databases">
        <title>Draft Genome Sequence of Brevibacterium linens AE038-8.</title>
        <authorList>
            <person name="Maizel D."/>
            <person name="Utturkar S.M."/>
            <person name="Brown S.D."/>
            <person name="Ferrero M."/>
            <person name="Rosen B.P."/>
        </authorList>
    </citation>
    <scope>NUCLEOTIDE SEQUENCE [LARGE SCALE GENOMIC DNA]</scope>
    <source>
        <strain evidence="9 10">AE038-8</strain>
    </source>
</reference>
<dbReference type="InterPro" id="IPR004680">
    <property type="entry name" value="Cit_transptr-like_dom"/>
</dbReference>
<sequence length="486" mass="49761">MLSLIGYVTMLVILALLLTQKVSPVVALAGVPLVAALIAGQSLTDISEFVSAGIAGVADVVVMFIFAIVFFGILRNAKFFDPIIDRIIRFGGSSPRTVAVATTLLACVVHLDGAGATTFLVAIPAMLPLYQRLGMSRLTLSTCVALGAGVMNMLPWGGPTARAAATIKVDANDLWVPLIPAQVVGILAALVVAWYLGHREAKRPDRVPVDGSASPAMADATPAVGITHSAEALNNGWSSQGSEGMAETGQPSGSDSPGGTDVSGHSDSTHGSAETGPTALSLILNGLVLVAALATMMTGVISPALTFMVATILALLINHRGMAGQSEQFDLNAKSCMLMASTLLAAGVLLGVLDESGMIEAMAKSATAVLPAGIMPVLPIIVAILGVPMSLLFGPDAYYFGLLPVLASVGSTYGIDPVVLGQASIIGQETLGFPISPLTGSFYLLVGLAGVPIGKHIIRATGWLWLVSIVVTIVAIALGVIPLWVS</sequence>
<dbReference type="EMBL" id="JTJZ01000022">
    <property type="protein sequence ID" value="KHS51146.1"/>
    <property type="molecule type" value="Genomic_DNA"/>
</dbReference>
<protein>
    <submittedName>
        <fullName evidence="9">Citrate transporter</fullName>
    </submittedName>
</protein>
<feature type="transmembrane region" description="Helical" evidence="7">
    <location>
        <begin position="397"/>
        <end position="415"/>
    </location>
</feature>
<dbReference type="PATRIC" id="fig|1703.6.peg.3175"/>
<keyword evidence="4 7" id="KW-1133">Transmembrane helix</keyword>
<keyword evidence="5 7" id="KW-0472">Membrane</keyword>
<comment type="subcellular location">
    <subcellularLocation>
        <location evidence="1">Membrane</location>
        <topology evidence="1">Multi-pass membrane protein</topology>
    </subcellularLocation>
</comment>
<dbReference type="OrthoDB" id="5329450at2"/>
<gene>
    <name evidence="9" type="ORF">AE0388_3218</name>
</gene>
<organism evidence="9 10">
    <name type="scientific">Brevibacterium linens</name>
    <dbReference type="NCBI Taxonomy" id="1703"/>
    <lineage>
        <taxon>Bacteria</taxon>
        <taxon>Bacillati</taxon>
        <taxon>Actinomycetota</taxon>
        <taxon>Actinomycetes</taxon>
        <taxon>Micrococcales</taxon>
        <taxon>Brevibacteriaceae</taxon>
        <taxon>Brevibacterium</taxon>
    </lineage>
</organism>
<evidence type="ECO:0000259" key="8">
    <source>
        <dbReference type="Pfam" id="PF03600"/>
    </source>
</evidence>
<proteinExistence type="predicted"/>
<dbReference type="Pfam" id="PF03600">
    <property type="entry name" value="CitMHS"/>
    <property type="match status" value="1"/>
</dbReference>
<feature type="compositionally biased region" description="Polar residues" evidence="6">
    <location>
        <begin position="249"/>
        <end position="272"/>
    </location>
</feature>
<dbReference type="GO" id="GO:0005886">
    <property type="term" value="C:plasma membrane"/>
    <property type="evidence" value="ECO:0007669"/>
    <property type="project" value="TreeGrafter"/>
</dbReference>
<name>A0A0B8ZY17_BRELN</name>
<dbReference type="AlphaFoldDB" id="A0A0B8ZY17"/>
<dbReference type="Proteomes" id="UP000031488">
    <property type="component" value="Unassembled WGS sequence"/>
</dbReference>
<feature type="transmembrane region" description="Helical" evidence="7">
    <location>
        <begin position="435"/>
        <end position="451"/>
    </location>
</feature>
<keyword evidence="3 7" id="KW-0812">Transmembrane</keyword>
<evidence type="ECO:0000256" key="6">
    <source>
        <dbReference type="SAM" id="MobiDB-lite"/>
    </source>
</evidence>
<feature type="region of interest" description="Disordered" evidence="6">
    <location>
        <begin position="236"/>
        <end position="274"/>
    </location>
</feature>
<evidence type="ECO:0000256" key="4">
    <source>
        <dbReference type="ARBA" id="ARBA00022989"/>
    </source>
</evidence>
<dbReference type="RefSeq" id="WP_039211927.1">
    <property type="nucleotide sequence ID" value="NZ_JBCLTJ010000001.1"/>
</dbReference>
<feature type="transmembrane region" description="Helical" evidence="7">
    <location>
        <begin position="336"/>
        <end position="353"/>
    </location>
</feature>
<evidence type="ECO:0000256" key="1">
    <source>
        <dbReference type="ARBA" id="ARBA00004141"/>
    </source>
</evidence>
<evidence type="ECO:0000256" key="5">
    <source>
        <dbReference type="ARBA" id="ARBA00023136"/>
    </source>
</evidence>
<evidence type="ECO:0000256" key="3">
    <source>
        <dbReference type="ARBA" id="ARBA00022692"/>
    </source>
</evidence>
<dbReference type="GO" id="GO:0015128">
    <property type="term" value="F:gluconate transmembrane transporter activity"/>
    <property type="evidence" value="ECO:0007669"/>
    <property type="project" value="InterPro"/>
</dbReference>
<feature type="transmembrane region" description="Helical" evidence="7">
    <location>
        <begin position="287"/>
        <end position="316"/>
    </location>
</feature>
<feature type="transmembrane region" description="Helical" evidence="7">
    <location>
        <begin position="365"/>
        <end position="385"/>
    </location>
</feature>
<evidence type="ECO:0000313" key="9">
    <source>
        <dbReference type="EMBL" id="KHS51146.1"/>
    </source>
</evidence>
<evidence type="ECO:0000256" key="2">
    <source>
        <dbReference type="ARBA" id="ARBA00022448"/>
    </source>
</evidence>
<feature type="transmembrane region" description="Helical" evidence="7">
    <location>
        <begin position="98"/>
        <end position="123"/>
    </location>
</feature>
<dbReference type="InterPro" id="IPR003474">
    <property type="entry name" value="Glcn_transporter"/>
</dbReference>
<dbReference type="PANTHER" id="PTHR30354:SF26">
    <property type="entry name" value="TRANSPORTER, PUTATIVE-RELATED"/>
    <property type="match status" value="1"/>
</dbReference>
<accession>A0A0B8ZY17</accession>
<keyword evidence="10" id="KW-1185">Reference proteome</keyword>
<comment type="caution">
    <text evidence="9">The sequence shown here is derived from an EMBL/GenBank/DDBJ whole genome shotgun (WGS) entry which is preliminary data.</text>
</comment>
<feature type="transmembrane region" description="Helical" evidence="7">
    <location>
        <begin position="52"/>
        <end position="77"/>
    </location>
</feature>
<evidence type="ECO:0000256" key="7">
    <source>
        <dbReference type="SAM" id="Phobius"/>
    </source>
</evidence>